<evidence type="ECO:0000256" key="2">
    <source>
        <dbReference type="ARBA" id="ARBA00023134"/>
    </source>
</evidence>
<sequence length="499" mass="58846">MNVLKKDKKENDKKKDDKKKDKKKSKTFRLIQERDMTPGIQILKTPLSEKDVLYTIKIVFVGDPCTLDDRKKLLWGYYHNHQSQVLKEIGTTMKDVRIDGFDGRISMTLYDNNINRATSYFPFSGAHGIFLVYRNDDDMSFRHVYNWLSEARRFCNKENVFAYVIGIFPNEESINQMSQERKAILHLMKMKTFNYCPGKEQLFDEFINEMVCSIRKINFRDDVLEVQWEKRLFESGQYKKPKKGFIPIQSELESSQRKQMEKDPYRRLINQEVDRGLTYTIRLIFCGDEITQTQARRLAVGLLNGFDQPIKSIENLDNLATTYREIDNKFLKVRAVGYDLNYKRGLQYSPFVNALGSVIFFDYTNEDSFKHLPIWVKESYKGNLSEMLLFICGLNKTSNKRKISETEVIKYLDSFPAQRKPVHCDFEENDIKEFVQTFKNYVNTIRRKVFKKGYLTMVEREMVAKERLGTIESSEMIESSKLTPKNFKEDEKDEGCNIQ</sequence>
<feature type="region of interest" description="Disordered" evidence="4">
    <location>
        <begin position="1"/>
        <end position="27"/>
    </location>
</feature>
<evidence type="ECO:0000256" key="1">
    <source>
        <dbReference type="ARBA" id="ARBA00022741"/>
    </source>
</evidence>
<evidence type="ECO:0000313" key="5">
    <source>
        <dbReference type="EMBL" id="GAB1220093.1"/>
    </source>
</evidence>
<gene>
    <name evidence="5" type="ORF">ENUP19_0047G0152</name>
</gene>
<proteinExistence type="predicted"/>
<comment type="caution">
    <text evidence="5">The sequence shown here is derived from an EMBL/GenBank/DDBJ whole genome shotgun (WGS) entry which is preliminary data.</text>
</comment>
<evidence type="ECO:0000256" key="3">
    <source>
        <dbReference type="ARBA" id="ARBA00023288"/>
    </source>
</evidence>
<dbReference type="InterPro" id="IPR027417">
    <property type="entry name" value="P-loop_NTPase"/>
</dbReference>
<accession>A0ABQ0DB59</accession>
<keyword evidence="3" id="KW-0449">Lipoprotein</keyword>
<dbReference type="EMBL" id="BAAFRS010000047">
    <property type="protein sequence ID" value="GAB1220093.1"/>
    <property type="molecule type" value="Genomic_DNA"/>
</dbReference>
<keyword evidence="6" id="KW-1185">Reference proteome</keyword>
<feature type="compositionally biased region" description="Basic and acidic residues" evidence="4">
    <location>
        <begin position="1"/>
        <end position="19"/>
    </location>
</feature>
<reference evidence="5 6" key="1">
    <citation type="journal article" date="2019" name="PLoS Negl. Trop. Dis.">
        <title>Whole genome sequencing of Entamoeba nuttalli reveals mammalian host-related molecular signatures and a novel octapeptide-repeat surface protein.</title>
        <authorList>
            <person name="Tanaka M."/>
            <person name="Makiuchi T."/>
            <person name="Komiyama T."/>
            <person name="Shiina T."/>
            <person name="Osaki K."/>
            <person name="Tachibana H."/>
        </authorList>
    </citation>
    <scope>NUCLEOTIDE SEQUENCE [LARGE SCALE GENOMIC DNA]</scope>
    <source>
        <strain evidence="5 6">P19-061405</strain>
    </source>
</reference>
<organism evidence="5 6">
    <name type="scientific">Entamoeba nuttalli</name>
    <dbReference type="NCBI Taxonomy" id="412467"/>
    <lineage>
        <taxon>Eukaryota</taxon>
        <taxon>Amoebozoa</taxon>
        <taxon>Evosea</taxon>
        <taxon>Archamoebae</taxon>
        <taxon>Mastigamoebida</taxon>
        <taxon>Entamoebidae</taxon>
        <taxon>Entamoeba</taxon>
    </lineage>
</organism>
<name>A0ABQ0DB59_9EUKA</name>
<dbReference type="PANTHER" id="PTHR47977">
    <property type="entry name" value="RAS-RELATED PROTEIN RAB"/>
    <property type="match status" value="1"/>
</dbReference>
<dbReference type="Gene3D" id="3.40.50.300">
    <property type="entry name" value="P-loop containing nucleotide triphosphate hydrolases"/>
    <property type="match status" value="1"/>
</dbReference>
<keyword evidence="1" id="KW-0547">Nucleotide-binding</keyword>
<feature type="region of interest" description="Disordered" evidence="4">
    <location>
        <begin position="480"/>
        <end position="499"/>
    </location>
</feature>
<evidence type="ECO:0000313" key="6">
    <source>
        <dbReference type="Proteomes" id="UP001628156"/>
    </source>
</evidence>
<evidence type="ECO:0000256" key="4">
    <source>
        <dbReference type="SAM" id="MobiDB-lite"/>
    </source>
</evidence>
<protein>
    <recommendedName>
        <fullName evidence="7">Ras family protein</fullName>
    </recommendedName>
</protein>
<evidence type="ECO:0008006" key="7">
    <source>
        <dbReference type="Google" id="ProtNLM"/>
    </source>
</evidence>
<keyword evidence="2" id="KW-0342">GTP-binding</keyword>
<dbReference type="Proteomes" id="UP001628156">
    <property type="component" value="Unassembled WGS sequence"/>
</dbReference>
<dbReference type="InterPro" id="IPR050227">
    <property type="entry name" value="Rab"/>
</dbReference>